<evidence type="ECO:0000313" key="2">
    <source>
        <dbReference type="Proteomes" id="UP001381693"/>
    </source>
</evidence>
<accession>A0AAN8X892</accession>
<comment type="caution">
    <text evidence="1">The sequence shown here is derived from an EMBL/GenBank/DDBJ whole genome shotgun (WGS) entry which is preliminary data.</text>
</comment>
<gene>
    <name evidence="1" type="ORF">SK128_019204</name>
</gene>
<reference evidence="1 2" key="1">
    <citation type="submission" date="2023-11" db="EMBL/GenBank/DDBJ databases">
        <title>Halocaridina rubra genome assembly.</title>
        <authorList>
            <person name="Smith C."/>
        </authorList>
    </citation>
    <scope>NUCLEOTIDE SEQUENCE [LARGE SCALE GENOMIC DNA]</scope>
    <source>
        <strain evidence="1">EP-1</strain>
        <tissue evidence="1">Whole</tissue>
    </source>
</reference>
<name>A0AAN8X892_HALRR</name>
<sequence length="66" mass="7427">MQTSVTVLGSIGGNAEVRALGWGSNKSLFDPTAEDWEGTRRRGNYPGEDNKTRFVRINLRITMSRR</sequence>
<dbReference type="EMBL" id="JAXCGZ010012054">
    <property type="protein sequence ID" value="KAK7073819.1"/>
    <property type="molecule type" value="Genomic_DNA"/>
</dbReference>
<keyword evidence="2" id="KW-1185">Reference proteome</keyword>
<evidence type="ECO:0000313" key="1">
    <source>
        <dbReference type="EMBL" id="KAK7073819.1"/>
    </source>
</evidence>
<organism evidence="1 2">
    <name type="scientific">Halocaridina rubra</name>
    <name type="common">Hawaiian red shrimp</name>
    <dbReference type="NCBI Taxonomy" id="373956"/>
    <lineage>
        <taxon>Eukaryota</taxon>
        <taxon>Metazoa</taxon>
        <taxon>Ecdysozoa</taxon>
        <taxon>Arthropoda</taxon>
        <taxon>Crustacea</taxon>
        <taxon>Multicrustacea</taxon>
        <taxon>Malacostraca</taxon>
        <taxon>Eumalacostraca</taxon>
        <taxon>Eucarida</taxon>
        <taxon>Decapoda</taxon>
        <taxon>Pleocyemata</taxon>
        <taxon>Caridea</taxon>
        <taxon>Atyoidea</taxon>
        <taxon>Atyidae</taxon>
        <taxon>Halocaridina</taxon>
    </lineage>
</organism>
<protein>
    <submittedName>
        <fullName evidence="1">Uncharacterized protein</fullName>
    </submittedName>
</protein>
<feature type="non-terminal residue" evidence="1">
    <location>
        <position position="66"/>
    </location>
</feature>
<dbReference type="Proteomes" id="UP001381693">
    <property type="component" value="Unassembled WGS sequence"/>
</dbReference>
<dbReference type="AlphaFoldDB" id="A0AAN8X892"/>
<proteinExistence type="predicted"/>